<dbReference type="SUPFAM" id="SSF48452">
    <property type="entry name" value="TPR-like"/>
    <property type="match status" value="1"/>
</dbReference>
<accession>A0A7V3RE09</accession>
<dbReference type="GO" id="GO:0005737">
    <property type="term" value="C:cytoplasm"/>
    <property type="evidence" value="ECO:0007669"/>
    <property type="project" value="TreeGrafter"/>
</dbReference>
<organism evidence="3">
    <name type="scientific">Mesoaciditoga lauensis</name>
    <dbReference type="NCBI Taxonomy" id="1495039"/>
    <lineage>
        <taxon>Bacteria</taxon>
        <taxon>Thermotogati</taxon>
        <taxon>Thermotogota</taxon>
        <taxon>Thermotogae</taxon>
        <taxon>Mesoaciditogales</taxon>
        <taxon>Mesoaciditogaceae</taxon>
        <taxon>Mesoaciditoga</taxon>
    </lineage>
</organism>
<dbReference type="Gene3D" id="1.10.287.110">
    <property type="entry name" value="DnaJ domain"/>
    <property type="match status" value="1"/>
</dbReference>
<name>A0A7V3RE09_9BACT</name>
<feature type="domain" description="J" evidence="2">
    <location>
        <begin position="3"/>
        <end position="83"/>
    </location>
</feature>
<evidence type="ECO:0000256" key="1">
    <source>
        <dbReference type="PROSITE-ProRule" id="PRU00339"/>
    </source>
</evidence>
<protein>
    <submittedName>
        <fullName evidence="3">Molecular chaperone DnaJ</fullName>
    </submittedName>
</protein>
<reference evidence="3" key="1">
    <citation type="journal article" date="2020" name="mSystems">
        <title>Genome- and Community-Level Interaction Insights into Carbon Utilization and Element Cycling Functions of Hydrothermarchaeota in Hydrothermal Sediment.</title>
        <authorList>
            <person name="Zhou Z."/>
            <person name="Liu Y."/>
            <person name="Xu W."/>
            <person name="Pan J."/>
            <person name="Luo Z.H."/>
            <person name="Li M."/>
        </authorList>
    </citation>
    <scope>NUCLEOTIDE SEQUENCE [LARGE SCALE GENOMIC DNA]</scope>
    <source>
        <strain evidence="3">SpSt-966</strain>
    </source>
</reference>
<dbReference type="SUPFAM" id="SSF46565">
    <property type="entry name" value="Chaperone J-domain"/>
    <property type="match status" value="1"/>
</dbReference>
<dbReference type="PROSITE" id="PS50076">
    <property type="entry name" value="DNAJ_2"/>
    <property type="match status" value="1"/>
</dbReference>
<dbReference type="EMBL" id="DTPE01000085">
    <property type="protein sequence ID" value="HGE74885.1"/>
    <property type="molecule type" value="Genomic_DNA"/>
</dbReference>
<keyword evidence="1" id="KW-0802">TPR repeat</keyword>
<dbReference type="AlphaFoldDB" id="A0A7V3RE09"/>
<dbReference type="SMART" id="SM00271">
    <property type="entry name" value="DnaJ"/>
    <property type="match status" value="1"/>
</dbReference>
<evidence type="ECO:0000259" key="2">
    <source>
        <dbReference type="PROSITE" id="PS50076"/>
    </source>
</evidence>
<dbReference type="InterPro" id="IPR036869">
    <property type="entry name" value="J_dom_sf"/>
</dbReference>
<feature type="repeat" description="TPR" evidence="1">
    <location>
        <begin position="107"/>
        <end position="140"/>
    </location>
</feature>
<dbReference type="InterPro" id="IPR001623">
    <property type="entry name" value="DnaJ_domain"/>
</dbReference>
<dbReference type="InterPro" id="IPR019734">
    <property type="entry name" value="TPR_rpt"/>
</dbReference>
<dbReference type="Pfam" id="PF00226">
    <property type="entry name" value="DnaJ"/>
    <property type="match status" value="1"/>
</dbReference>
<dbReference type="GO" id="GO:0051082">
    <property type="term" value="F:unfolded protein binding"/>
    <property type="evidence" value="ECO:0007669"/>
    <property type="project" value="TreeGrafter"/>
</dbReference>
<dbReference type="GO" id="GO:0044183">
    <property type="term" value="F:protein folding chaperone"/>
    <property type="evidence" value="ECO:0007669"/>
    <property type="project" value="TreeGrafter"/>
</dbReference>
<dbReference type="InterPro" id="IPR011990">
    <property type="entry name" value="TPR-like_helical_dom_sf"/>
</dbReference>
<dbReference type="PROSITE" id="PS50005">
    <property type="entry name" value="TPR"/>
    <property type="match status" value="1"/>
</dbReference>
<dbReference type="GO" id="GO:0051087">
    <property type="term" value="F:protein-folding chaperone binding"/>
    <property type="evidence" value="ECO:0007669"/>
    <property type="project" value="TreeGrafter"/>
</dbReference>
<dbReference type="CDD" id="cd06257">
    <property type="entry name" value="DnaJ"/>
    <property type="match status" value="1"/>
</dbReference>
<dbReference type="PANTHER" id="PTHR43948:SF10">
    <property type="entry name" value="MRJ, ISOFORM E"/>
    <property type="match status" value="1"/>
</dbReference>
<sequence>MKDPYEVLGVRHGATKEEIRDAYRELIKKYHPDKFRDNPDMKNLAEEKVKEINEAYNYLLDHQDDGSSSSVNSGDQQIFDQVRKKIDGGDLYGAEDLLINISDKSNPEWYFLSGLIYFKQGWYDKAESYLRYAHEAKPENKEYDEVYRQFLRSSRHNYNPTMSGNPNQGGGMNDEVGTCLSCCAALACADICCHCI</sequence>
<evidence type="ECO:0000313" key="3">
    <source>
        <dbReference type="EMBL" id="HGE74885.1"/>
    </source>
</evidence>
<dbReference type="Gene3D" id="1.25.40.10">
    <property type="entry name" value="Tetratricopeptide repeat domain"/>
    <property type="match status" value="1"/>
</dbReference>
<dbReference type="PRINTS" id="PR00625">
    <property type="entry name" value="JDOMAIN"/>
</dbReference>
<gene>
    <name evidence="3" type="ORF">ENX73_02020</name>
</gene>
<dbReference type="PANTHER" id="PTHR43948">
    <property type="entry name" value="DNAJ HOMOLOG SUBFAMILY B"/>
    <property type="match status" value="1"/>
</dbReference>
<comment type="caution">
    <text evidence="3">The sequence shown here is derived from an EMBL/GenBank/DDBJ whole genome shotgun (WGS) entry which is preliminary data.</text>
</comment>
<proteinExistence type="predicted"/>